<proteinExistence type="predicted"/>
<comment type="caution">
    <text evidence="1">The sequence shown here is derived from an EMBL/GenBank/DDBJ whole genome shotgun (WGS) entry which is preliminary data.</text>
</comment>
<evidence type="ECO:0000313" key="1">
    <source>
        <dbReference type="EMBL" id="NMG25813.1"/>
    </source>
</evidence>
<dbReference type="EMBL" id="WTVG01000043">
    <property type="protein sequence ID" value="NMG25813.1"/>
    <property type="molecule type" value="Genomic_DNA"/>
</dbReference>
<dbReference type="GO" id="GO:0008168">
    <property type="term" value="F:methyltransferase activity"/>
    <property type="evidence" value="ECO:0007669"/>
    <property type="project" value="UniProtKB-KW"/>
</dbReference>
<name>A0ABX1PML2_9RHOO</name>
<organism evidence="1 2">
    <name type="scientific">Aromatoleum anaerobium</name>
    <dbReference type="NCBI Taxonomy" id="182180"/>
    <lineage>
        <taxon>Bacteria</taxon>
        <taxon>Pseudomonadati</taxon>
        <taxon>Pseudomonadota</taxon>
        <taxon>Betaproteobacteria</taxon>
        <taxon>Rhodocyclales</taxon>
        <taxon>Rhodocyclaceae</taxon>
        <taxon>Aromatoleum</taxon>
    </lineage>
</organism>
<sequence>MGLSGHQSAAMKNDEWLTPPEILRALGTFDLDPCAPVVRPWETAANHYTMLDDGLNKPWAGRVWCNPPFGREAVKWLRRMRDHGNGVALIPARTETAMFYETVWGAADGVLFLKGRPHFHYVCGRRADFNSGAPIALVAYGRDNLEALRQSGLGFVVVGHNAEITGRASGPG</sequence>
<keyword evidence="1" id="KW-0489">Methyltransferase</keyword>
<reference evidence="1" key="1">
    <citation type="submission" date="2019-12" db="EMBL/GenBank/DDBJ databases">
        <title>Comparative genomics gives insights into the taxonomy of the Azoarcus-Aromatoleum group and reveals separate origins of nif in the plant-associated Azoarcus and non-plant-associated Aromatoleum sub-groups.</title>
        <authorList>
            <person name="Lafos M."/>
            <person name="Maluk M."/>
            <person name="Batista M."/>
            <person name="Junghare M."/>
            <person name="Carmona M."/>
            <person name="Faoro H."/>
            <person name="Cruz L.M."/>
            <person name="Battistoni F."/>
            <person name="De Souza E."/>
            <person name="Pedrosa F."/>
            <person name="Chen W.-M."/>
            <person name="Poole P.S."/>
            <person name="Dixon R.A."/>
            <person name="James E.K."/>
        </authorList>
    </citation>
    <scope>NUCLEOTIDE SEQUENCE</scope>
    <source>
        <strain evidence="1">LuFRes1</strain>
    </source>
</reference>
<evidence type="ECO:0000313" key="2">
    <source>
        <dbReference type="Proteomes" id="UP000615989"/>
    </source>
</evidence>
<dbReference type="Proteomes" id="UP000615989">
    <property type="component" value="Unassembled WGS sequence"/>
</dbReference>
<accession>A0ABX1PML2</accession>
<keyword evidence="1" id="KW-0808">Transferase</keyword>
<protein>
    <submittedName>
        <fullName evidence="1">Adenine methyltransferase</fullName>
    </submittedName>
</protein>
<gene>
    <name evidence="1" type="ORF">GO606_14010</name>
</gene>
<dbReference type="Pfam" id="PF05869">
    <property type="entry name" value="Dam"/>
    <property type="match status" value="1"/>
</dbReference>
<dbReference type="InterPro" id="IPR008593">
    <property type="entry name" value="Dam_MeTrfase"/>
</dbReference>
<keyword evidence="2" id="KW-1185">Reference proteome</keyword>
<dbReference type="GO" id="GO:0032259">
    <property type="term" value="P:methylation"/>
    <property type="evidence" value="ECO:0007669"/>
    <property type="project" value="UniProtKB-KW"/>
</dbReference>